<gene>
    <name evidence="2" type="ORF">CO2235_U1070017</name>
    <name evidence="3" type="ORF">CO2235_U950032</name>
</gene>
<accession>A0A375FYE3</accession>
<name>A0A375FYE3_9BURK</name>
<feature type="compositionally biased region" description="Low complexity" evidence="1">
    <location>
        <begin position="19"/>
        <end position="35"/>
    </location>
</feature>
<evidence type="ECO:0000313" key="3">
    <source>
        <dbReference type="EMBL" id="SPC10559.1"/>
    </source>
</evidence>
<proteinExistence type="predicted"/>
<feature type="region of interest" description="Disordered" evidence="1">
    <location>
        <begin position="1"/>
        <end position="35"/>
    </location>
</feature>
<comment type="caution">
    <text evidence="3">The sequence shown here is derived from an EMBL/GenBank/DDBJ whole genome shotgun (WGS) entry which is preliminary data.</text>
</comment>
<dbReference type="Proteomes" id="UP000256862">
    <property type="component" value="Unassembled WGS sequence"/>
</dbReference>
<dbReference type="EMBL" id="OGUS01000104">
    <property type="protein sequence ID" value="SPC10559.1"/>
    <property type="molecule type" value="Genomic_DNA"/>
</dbReference>
<reference evidence="4" key="1">
    <citation type="submission" date="2018-01" db="EMBL/GenBank/DDBJ databases">
        <authorList>
            <person name="Gaut B.S."/>
            <person name="Morton B.R."/>
            <person name="Clegg M.T."/>
            <person name="Duvall M.R."/>
        </authorList>
    </citation>
    <scope>NUCLEOTIDE SEQUENCE [LARGE SCALE GENOMIC DNA]</scope>
</reference>
<organism evidence="3 4">
    <name type="scientific">Cupriavidus oxalaticus</name>
    <dbReference type="NCBI Taxonomy" id="96344"/>
    <lineage>
        <taxon>Bacteria</taxon>
        <taxon>Pseudomonadati</taxon>
        <taxon>Pseudomonadota</taxon>
        <taxon>Betaproteobacteria</taxon>
        <taxon>Burkholderiales</taxon>
        <taxon>Burkholderiaceae</taxon>
        <taxon>Cupriavidus</taxon>
    </lineage>
</organism>
<dbReference type="AlphaFoldDB" id="A0A375FYE3"/>
<evidence type="ECO:0000313" key="4">
    <source>
        <dbReference type="Proteomes" id="UP000256862"/>
    </source>
</evidence>
<sequence>MLRREVLRTAEVSSMSNCPGAGSVRPAGAAGPAAAAGWKRTAQAARESIGMLHDVPTTQGCRHCIAMPSVTTCI</sequence>
<evidence type="ECO:0000313" key="2">
    <source>
        <dbReference type="EMBL" id="SPC05530.1"/>
    </source>
</evidence>
<reference evidence="3" key="2">
    <citation type="submission" date="2018-01" db="EMBL/GenBank/DDBJ databases">
        <authorList>
            <person name="Clerissi C."/>
        </authorList>
    </citation>
    <scope>NUCLEOTIDE SEQUENCE</scope>
    <source>
        <strain evidence="3">Cupriavidus oxalaticus LMG 2235</strain>
    </source>
</reference>
<protein>
    <submittedName>
        <fullName evidence="3">Uncharacterized protein</fullName>
    </submittedName>
</protein>
<evidence type="ECO:0000256" key="1">
    <source>
        <dbReference type="SAM" id="MobiDB-lite"/>
    </source>
</evidence>
<dbReference type="EMBL" id="OGUS01000010">
    <property type="protein sequence ID" value="SPC05530.1"/>
    <property type="molecule type" value="Genomic_DNA"/>
</dbReference>